<protein>
    <submittedName>
        <fullName evidence="2">Helix-turn-helix domain-containing protein</fullName>
    </submittedName>
</protein>
<dbReference type="EMBL" id="RKLR01000010">
    <property type="protein sequence ID" value="MBX0325130.1"/>
    <property type="molecule type" value="Genomic_DNA"/>
</dbReference>
<dbReference type="InterPro" id="IPR036390">
    <property type="entry name" value="WH_DNA-bd_sf"/>
</dbReference>
<dbReference type="InterPro" id="IPR036388">
    <property type="entry name" value="WH-like_DNA-bd_sf"/>
</dbReference>
<evidence type="ECO:0000313" key="2">
    <source>
        <dbReference type="EMBL" id="MBX0325130.1"/>
    </source>
</evidence>
<gene>
    <name evidence="2" type="ORF">EGH21_19060</name>
</gene>
<reference evidence="2 3" key="1">
    <citation type="submission" date="2021-06" db="EMBL/GenBank/DDBJ databases">
        <title>Halomicroarcula sp. a new haloarchaeum isolated from saline soil.</title>
        <authorList>
            <person name="Duran-Viseras A."/>
            <person name="Sanchez-Porro C."/>
            <person name="Ventosa A."/>
        </authorList>
    </citation>
    <scope>NUCLEOTIDE SEQUENCE [LARGE SCALE GENOMIC DNA]</scope>
    <source>
        <strain evidence="2 3">F13</strain>
    </source>
</reference>
<accession>A0AAW4PX35</accession>
<keyword evidence="3" id="KW-1185">Reference proteome</keyword>
<feature type="compositionally biased region" description="Low complexity" evidence="1">
    <location>
        <begin position="123"/>
        <end position="135"/>
    </location>
</feature>
<organism evidence="2 3">
    <name type="scientific">Haloarcula rubra</name>
    <dbReference type="NCBI Taxonomy" id="2487747"/>
    <lineage>
        <taxon>Archaea</taxon>
        <taxon>Methanobacteriati</taxon>
        <taxon>Methanobacteriota</taxon>
        <taxon>Stenosarchaea group</taxon>
        <taxon>Halobacteria</taxon>
        <taxon>Halobacteriales</taxon>
        <taxon>Haloarculaceae</taxon>
        <taxon>Haloarcula</taxon>
    </lineage>
</organism>
<feature type="region of interest" description="Disordered" evidence="1">
    <location>
        <begin position="116"/>
        <end position="135"/>
    </location>
</feature>
<dbReference type="RefSeq" id="WP_220619994.1">
    <property type="nucleotide sequence ID" value="NZ_RKLR01000010.1"/>
</dbReference>
<comment type="caution">
    <text evidence="2">The sequence shown here is derived from an EMBL/GenBank/DDBJ whole genome shotgun (WGS) entry which is preliminary data.</text>
</comment>
<evidence type="ECO:0000256" key="1">
    <source>
        <dbReference type="SAM" id="MobiDB-lite"/>
    </source>
</evidence>
<dbReference type="Proteomes" id="UP001430377">
    <property type="component" value="Unassembled WGS sequence"/>
</dbReference>
<sequence length="135" mass="14983">MSMSGEKPPEPENVLPENSVLTLEAYLEMLAVLSTRSQFELVRYLIQHGEMSKSTLQTAFDTEADALESHLQALTDVGLVETRAKNRTEGALAYSYRATMFAEVLFEEGIEELLQRETDSEDSYSSSGGVYSSDT</sequence>
<dbReference type="Gene3D" id="1.10.10.10">
    <property type="entry name" value="Winged helix-like DNA-binding domain superfamily/Winged helix DNA-binding domain"/>
    <property type="match status" value="1"/>
</dbReference>
<proteinExistence type="predicted"/>
<evidence type="ECO:0000313" key="3">
    <source>
        <dbReference type="Proteomes" id="UP001430377"/>
    </source>
</evidence>
<dbReference type="AlphaFoldDB" id="A0AAW4PX35"/>
<dbReference type="SUPFAM" id="SSF46785">
    <property type="entry name" value="Winged helix' DNA-binding domain"/>
    <property type="match status" value="1"/>
</dbReference>
<name>A0AAW4PX35_9EURY</name>